<reference evidence="2" key="1">
    <citation type="journal article" date="2021" name="Nat. Commun.">
        <title>Genomic analyses provide insights into spinach domestication and the genetic basis of agronomic traits.</title>
        <authorList>
            <person name="Cai X."/>
            <person name="Sun X."/>
            <person name="Xu C."/>
            <person name="Sun H."/>
            <person name="Wang X."/>
            <person name="Ge C."/>
            <person name="Zhang Z."/>
            <person name="Wang Q."/>
            <person name="Fei Z."/>
            <person name="Jiao C."/>
            <person name="Wang Q."/>
        </authorList>
    </citation>
    <scope>NUCLEOTIDE SEQUENCE [LARGE SCALE GENOMIC DNA]</scope>
    <source>
        <strain evidence="2">cv. Varoflay</strain>
    </source>
</reference>
<dbReference type="PANTHER" id="PTHR33240:SF8">
    <property type="entry name" value="OS03G0439900 PROTEIN"/>
    <property type="match status" value="1"/>
</dbReference>
<feature type="compositionally biased region" description="Acidic residues" evidence="1">
    <location>
        <begin position="1"/>
        <end position="20"/>
    </location>
</feature>
<reference evidence="3" key="2">
    <citation type="submission" date="2025-08" db="UniProtKB">
        <authorList>
            <consortium name="RefSeq"/>
        </authorList>
    </citation>
    <scope>IDENTIFICATION</scope>
    <source>
        <tissue evidence="3">Leaf</tissue>
    </source>
</reference>
<dbReference type="PANTHER" id="PTHR33240">
    <property type="entry name" value="OS08G0508500 PROTEIN"/>
    <property type="match status" value="1"/>
</dbReference>
<sequence>MFELNDEEELALSDEEEPEDHDGPTPDPLTRRLQFLEKQSSLMVKLMSKLPGAPISVETEPINGIKNCDVKTAIEAFKRGLIPNSELYREITKYPCAAFEEARSKACAQMRLDDDEATRTTKPRSTGGSNNRRSYTPRNNSWRQQPYNRQNQVQNFNQYNGGRISVKAGALKRAAERLGLGDLQQGEDQLGQPNANHRSEPPHYNKVVNVISGGSNMCGLTSSAAKKINMGDPRAVKEGKTENETALDKYLIAMSITFDDSDSVDAHQEHHEGLVIALPIGNTLIKRILIDNGSSANVQALQEMRLAEKNIVRRSTIFVRISGELMRTVAEISLPTYAEGVNIMTKFNVVDCPSAYNVILGRP</sequence>
<organism evidence="2 3">
    <name type="scientific">Spinacia oleracea</name>
    <name type="common">Spinach</name>
    <dbReference type="NCBI Taxonomy" id="3562"/>
    <lineage>
        <taxon>Eukaryota</taxon>
        <taxon>Viridiplantae</taxon>
        <taxon>Streptophyta</taxon>
        <taxon>Embryophyta</taxon>
        <taxon>Tracheophyta</taxon>
        <taxon>Spermatophyta</taxon>
        <taxon>Magnoliopsida</taxon>
        <taxon>eudicotyledons</taxon>
        <taxon>Gunneridae</taxon>
        <taxon>Pentapetalae</taxon>
        <taxon>Caryophyllales</taxon>
        <taxon>Chenopodiaceae</taxon>
        <taxon>Chenopodioideae</taxon>
        <taxon>Anserineae</taxon>
        <taxon>Spinacia</taxon>
    </lineage>
</organism>
<feature type="compositionally biased region" description="Low complexity" evidence="1">
    <location>
        <begin position="182"/>
        <end position="192"/>
    </location>
</feature>
<evidence type="ECO:0000313" key="2">
    <source>
        <dbReference type="Proteomes" id="UP000813463"/>
    </source>
</evidence>
<evidence type="ECO:0008006" key="4">
    <source>
        <dbReference type="Google" id="ProtNLM"/>
    </source>
</evidence>
<proteinExistence type="predicted"/>
<feature type="region of interest" description="Disordered" evidence="1">
    <location>
        <begin position="182"/>
        <end position="203"/>
    </location>
</feature>
<feature type="compositionally biased region" description="Polar residues" evidence="1">
    <location>
        <begin position="123"/>
        <end position="147"/>
    </location>
</feature>
<dbReference type="GeneID" id="130465422"/>
<dbReference type="Proteomes" id="UP000813463">
    <property type="component" value="Chromosome 1"/>
</dbReference>
<keyword evidence="2" id="KW-1185">Reference proteome</keyword>
<evidence type="ECO:0000313" key="3">
    <source>
        <dbReference type="RefSeq" id="XP_056690148.1"/>
    </source>
</evidence>
<name>A0ABM3R3F0_SPIOL</name>
<accession>A0ABM3R3F0</accession>
<dbReference type="RefSeq" id="XP_056690148.1">
    <property type="nucleotide sequence ID" value="XM_056834170.1"/>
</dbReference>
<protein>
    <recommendedName>
        <fullName evidence="4">Aspartic peptidase DDI1-type domain-containing protein</fullName>
    </recommendedName>
</protein>
<gene>
    <name evidence="3" type="primary">LOC130465422</name>
</gene>
<feature type="region of interest" description="Disordered" evidence="1">
    <location>
        <begin position="1"/>
        <end position="29"/>
    </location>
</feature>
<evidence type="ECO:0000256" key="1">
    <source>
        <dbReference type="SAM" id="MobiDB-lite"/>
    </source>
</evidence>
<feature type="region of interest" description="Disordered" evidence="1">
    <location>
        <begin position="112"/>
        <end position="147"/>
    </location>
</feature>